<accession>A0A0G4NLN1</accession>
<evidence type="ECO:0000313" key="3">
    <source>
        <dbReference type="Proteomes" id="UP000045706"/>
    </source>
</evidence>
<dbReference type="EMBL" id="CVQI01036442">
    <property type="protein sequence ID" value="CRK47324.1"/>
    <property type="molecule type" value="Genomic_DNA"/>
</dbReference>
<dbReference type="AlphaFoldDB" id="A0A0G4NLN1"/>
<name>A0A0G4NLN1_VERLO</name>
<dbReference type="Proteomes" id="UP000045706">
    <property type="component" value="Unassembled WGS sequence"/>
</dbReference>
<feature type="region of interest" description="Disordered" evidence="1">
    <location>
        <begin position="24"/>
        <end position="48"/>
    </location>
</feature>
<gene>
    <name evidence="2" type="ORF">BN1723_020258</name>
</gene>
<proteinExistence type="predicted"/>
<sequence>MGASCSCRTRPATRASGGRFCEASSAGHLSGRSCVSQPTTWKRTRPKMASAPQRKMCWDLTVPTSTLPKRILSCV</sequence>
<evidence type="ECO:0000256" key="1">
    <source>
        <dbReference type="SAM" id="MobiDB-lite"/>
    </source>
</evidence>
<protein>
    <submittedName>
        <fullName evidence="2">Uncharacterized protein</fullName>
    </submittedName>
</protein>
<evidence type="ECO:0000313" key="2">
    <source>
        <dbReference type="EMBL" id="CRK47324.1"/>
    </source>
</evidence>
<organism evidence="2 3">
    <name type="scientific">Verticillium longisporum</name>
    <name type="common">Verticillium dahliae var. longisporum</name>
    <dbReference type="NCBI Taxonomy" id="100787"/>
    <lineage>
        <taxon>Eukaryota</taxon>
        <taxon>Fungi</taxon>
        <taxon>Dikarya</taxon>
        <taxon>Ascomycota</taxon>
        <taxon>Pezizomycotina</taxon>
        <taxon>Sordariomycetes</taxon>
        <taxon>Hypocreomycetidae</taxon>
        <taxon>Glomerellales</taxon>
        <taxon>Plectosphaerellaceae</taxon>
        <taxon>Verticillium</taxon>
    </lineage>
</organism>
<reference evidence="3" key="1">
    <citation type="submission" date="2015-05" db="EMBL/GenBank/DDBJ databases">
        <authorList>
            <person name="Fogelqvist Johan"/>
        </authorList>
    </citation>
    <scope>NUCLEOTIDE SEQUENCE [LARGE SCALE GENOMIC DNA]</scope>
</reference>